<protein>
    <submittedName>
        <fullName evidence="1">Fringe-related protein</fullName>
    </submittedName>
</protein>
<dbReference type="AlphaFoldDB" id="A0A1D6GMQ9"/>
<evidence type="ECO:0000313" key="1">
    <source>
        <dbReference type="EMBL" id="AQK64567.1"/>
    </source>
</evidence>
<sequence>MFVQQCGRGTFGSASDSL</sequence>
<proteinExistence type="predicted"/>
<name>A0A1D6GMQ9_MAIZE</name>
<gene>
    <name evidence="1" type="ORF">ZEAMMB73_Zm00001d013847</name>
</gene>
<organism evidence="1">
    <name type="scientific">Zea mays</name>
    <name type="common">Maize</name>
    <dbReference type="NCBI Taxonomy" id="4577"/>
    <lineage>
        <taxon>Eukaryota</taxon>
        <taxon>Viridiplantae</taxon>
        <taxon>Streptophyta</taxon>
        <taxon>Embryophyta</taxon>
        <taxon>Tracheophyta</taxon>
        <taxon>Spermatophyta</taxon>
        <taxon>Magnoliopsida</taxon>
        <taxon>Liliopsida</taxon>
        <taxon>Poales</taxon>
        <taxon>Poaceae</taxon>
        <taxon>PACMAD clade</taxon>
        <taxon>Panicoideae</taxon>
        <taxon>Andropogonodae</taxon>
        <taxon>Andropogoneae</taxon>
        <taxon>Tripsacinae</taxon>
        <taxon>Zea</taxon>
    </lineage>
</organism>
<accession>A0A1D6GMQ9</accession>
<reference evidence="1" key="1">
    <citation type="submission" date="2015-12" db="EMBL/GenBank/DDBJ databases">
        <title>Update maize B73 reference genome by single molecule sequencing technologies.</title>
        <authorList>
            <consortium name="Maize Genome Sequencing Project"/>
            <person name="Ware D."/>
        </authorList>
    </citation>
    <scope>NUCLEOTIDE SEQUENCE</scope>
    <source>
        <tissue evidence="1">Seedling</tissue>
    </source>
</reference>
<dbReference type="EMBL" id="CM000781">
    <property type="protein sequence ID" value="AQK64567.1"/>
    <property type="molecule type" value="Genomic_DNA"/>
</dbReference>